<dbReference type="CDD" id="cd05233">
    <property type="entry name" value="SDR_c"/>
    <property type="match status" value="1"/>
</dbReference>
<dbReference type="AlphaFoldDB" id="A0A1W2FV62"/>
<dbReference type="RefSeq" id="WP_084433559.1">
    <property type="nucleotide sequence ID" value="NZ_FWXV01000012.1"/>
</dbReference>
<dbReference type="InterPro" id="IPR057326">
    <property type="entry name" value="KR_dom"/>
</dbReference>
<dbReference type="PANTHER" id="PTHR43639:SF1">
    <property type="entry name" value="SHORT-CHAIN DEHYDROGENASE_REDUCTASE FAMILY PROTEIN"/>
    <property type="match status" value="1"/>
</dbReference>
<organism evidence="4 5">
    <name type="scientific">Kibdelosporangium aridum</name>
    <dbReference type="NCBI Taxonomy" id="2030"/>
    <lineage>
        <taxon>Bacteria</taxon>
        <taxon>Bacillati</taxon>
        <taxon>Actinomycetota</taxon>
        <taxon>Actinomycetes</taxon>
        <taxon>Pseudonocardiales</taxon>
        <taxon>Pseudonocardiaceae</taxon>
        <taxon>Kibdelosporangium</taxon>
    </lineage>
</organism>
<evidence type="ECO:0000256" key="2">
    <source>
        <dbReference type="ARBA" id="ARBA00023002"/>
    </source>
</evidence>
<dbReference type="EMBL" id="FWXV01000012">
    <property type="protein sequence ID" value="SMD25684.1"/>
    <property type="molecule type" value="Genomic_DNA"/>
</dbReference>
<dbReference type="GO" id="GO:0016491">
    <property type="term" value="F:oxidoreductase activity"/>
    <property type="evidence" value="ECO:0007669"/>
    <property type="project" value="UniProtKB-KW"/>
</dbReference>
<dbReference type="InterPro" id="IPR036291">
    <property type="entry name" value="NAD(P)-bd_dom_sf"/>
</dbReference>
<gene>
    <name evidence="4" type="ORF">SAMN05661093_09268</name>
</gene>
<dbReference type="PRINTS" id="PR00081">
    <property type="entry name" value="GDHRDH"/>
</dbReference>
<dbReference type="Proteomes" id="UP000192674">
    <property type="component" value="Unassembled WGS sequence"/>
</dbReference>
<keyword evidence="2" id="KW-0560">Oxidoreductase</keyword>
<reference evidence="4 5" key="1">
    <citation type="submission" date="2017-04" db="EMBL/GenBank/DDBJ databases">
        <authorList>
            <person name="Afonso C.L."/>
            <person name="Miller P.J."/>
            <person name="Scott M.A."/>
            <person name="Spackman E."/>
            <person name="Goraichik I."/>
            <person name="Dimitrov K.M."/>
            <person name="Suarez D.L."/>
            <person name="Swayne D.E."/>
        </authorList>
    </citation>
    <scope>NUCLEOTIDE SEQUENCE [LARGE SCALE GENOMIC DNA]</scope>
    <source>
        <strain evidence="4 5">DSM 43828</strain>
    </source>
</reference>
<evidence type="ECO:0000313" key="5">
    <source>
        <dbReference type="Proteomes" id="UP000192674"/>
    </source>
</evidence>
<dbReference type="SUPFAM" id="SSF51735">
    <property type="entry name" value="NAD(P)-binding Rossmann-fold domains"/>
    <property type="match status" value="1"/>
</dbReference>
<dbReference type="SMART" id="SM00822">
    <property type="entry name" value="PKS_KR"/>
    <property type="match status" value="1"/>
</dbReference>
<protein>
    <submittedName>
        <fullName evidence="4">3-oxoacyl-[acyl-carrier protein] reductase</fullName>
    </submittedName>
</protein>
<dbReference type="Pfam" id="PF13561">
    <property type="entry name" value="adh_short_C2"/>
    <property type="match status" value="1"/>
</dbReference>
<dbReference type="PRINTS" id="PR00080">
    <property type="entry name" value="SDRFAMILY"/>
</dbReference>
<keyword evidence="5" id="KW-1185">Reference proteome</keyword>
<accession>A0A1W2FV62</accession>
<comment type="similarity">
    <text evidence="1">Belongs to the short-chain dehydrogenases/reductases (SDR) family.</text>
</comment>
<evidence type="ECO:0000313" key="4">
    <source>
        <dbReference type="EMBL" id="SMD25684.1"/>
    </source>
</evidence>
<evidence type="ECO:0000256" key="1">
    <source>
        <dbReference type="ARBA" id="ARBA00006484"/>
    </source>
</evidence>
<dbReference type="FunFam" id="3.40.50.720:FF:000084">
    <property type="entry name" value="Short-chain dehydrogenase reductase"/>
    <property type="match status" value="1"/>
</dbReference>
<dbReference type="NCBIfam" id="NF005559">
    <property type="entry name" value="PRK07231.1"/>
    <property type="match status" value="1"/>
</dbReference>
<name>A0A1W2FV62_KIBAR</name>
<dbReference type="OrthoDB" id="9804774at2"/>
<evidence type="ECO:0000259" key="3">
    <source>
        <dbReference type="SMART" id="SM00822"/>
    </source>
</evidence>
<proteinExistence type="inferred from homology"/>
<dbReference type="PANTHER" id="PTHR43639">
    <property type="entry name" value="OXIDOREDUCTASE, SHORT-CHAIN DEHYDROGENASE/REDUCTASE FAMILY (AFU_ORTHOLOGUE AFUA_5G02870)"/>
    <property type="match status" value="1"/>
</dbReference>
<dbReference type="InterPro" id="IPR002347">
    <property type="entry name" value="SDR_fam"/>
</dbReference>
<dbReference type="Gene3D" id="3.40.50.720">
    <property type="entry name" value="NAD(P)-binding Rossmann-like Domain"/>
    <property type="match status" value="1"/>
</dbReference>
<feature type="domain" description="Ketoreductase" evidence="3">
    <location>
        <begin position="19"/>
        <end position="208"/>
    </location>
</feature>
<sequence length="265" mass="27677">MPDNISAPPVGELLRLRERPVLVTGASGGIGAGIAVRLAEAGATVIAHANSHPERLQPVLDACRRHGVAAHGVHGDLSDTAIVEDVLDEIDRTAGTLRGVVNNAGLQPLAPLTSMDVAEFDRVFEVNVRAVFLVTQAMSKRAIAGGVPLSIVNIASIEGEVPAPAHSHYAASKAAVIMHTRAAALELGPSGIRVNVVCPGLIDRPGLEQDWPDGVERWHRAAPLGRLGTPEDVADACLFLLSDAARWITAASLRVDGGVTANQPF</sequence>